<feature type="compositionally biased region" description="Basic and acidic residues" evidence="1">
    <location>
        <begin position="267"/>
        <end position="279"/>
    </location>
</feature>
<dbReference type="InterPro" id="IPR055481">
    <property type="entry name" value="DUF7053"/>
</dbReference>
<reference evidence="3 4" key="1">
    <citation type="journal article" date="2011" name="Genome Biol.">
        <title>Genome sequence of the insect pathogenic fungus Cordyceps militaris, a valued traditional Chinese medicine.</title>
        <authorList>
            <person name="Zheng P."/>
            <person name="Xia Y."/>
            <person name="Xiao G."/>
            <person name="Xiong C."/>
            <person name="Hu X."/>
            <person name="Zhang S."/>
            <person name="Zheng H."/>
            <person name="Huang Y."/>
            <person name="Zhou Y."/>
            <person name="Wang S."/>
            <person name="Zhao G.P."/>
            <person name="Liu X."/>
            <person name="St Leger R.J."/>
            <person name="Wang C."/>
        </authorList>
    </citation>
    <scope>NUCLEOTIDE SEQUENCE [LARGE SCALE GENOMIC DNA]</scope>
    <source>
        <strain evidence="3 4">CM01</strain>
    </source>
</reference>
<evidence type="ECO:0000313" key="4">
    <source>
        <dbReference type="Proteomes" id="UP000001610"/>
    </source>
</evidence>
<name>G3JM57_CORMM</name>
<protein>
    <recommendedName>
        <fullName evidence="2">DUF7053 domain-containing protein</fullName>
    </recommendedName>
</protein>
<evidence type="ECO:0000256" key="1">
    <source>
        <dbReference type="SAM" id="MobiDB-lite"/>
    </source>
</evidence>
<gene>
    <name evidence="3" type="ORF">CCM_07201</name>
</gene>
<dbReference type="VEuPathDB" id="FungiDB:CCM_07201"/>
<dbReference type="HOGENOM" id="CLU_028035_3_0_1"/>
<dbReference type="Pfam" id="PF23155">
    <property type="entry name" value="DUF7053"/>
    <property type="match status" value="1"/>
</dbReference>
<organism evidence="3 4">
    <name type="scientific">Cordyceps militaris (strain CM01)</name>
    <name type="common">Caterpillar fungus</name>
    <dbReference type="NCBI Taxonomy" id="983644"/>
    <lineage>
        <taxon>Eukaryota</taxon>
        <taxon>Fungi</taxon>
        <taxon>Dikarya</taxon>
        <taxon>Ascomycota</taxon>
        <taxon>Pezizomycotina</taxon>
        <taxon>Sordariomycetes</taxon>
        <taxon>Hypocreomycetidae</taxon>
        <taxon>Hypocreales</taxon>
        <taxon>Cordycipitaceae</taxon>
        <taxon>Cordyceps</taxon>
    </lineage>
</organism>
<feature type="domain" description="DUF7053" evidence="2">
    <location>
        <begin position="2"/>
        <end position="171"/>
    </location>
</feature>
<proteinExistence type="predicted"/>
<dbReference type="eggNOG" id="ENOG502S0IF">
    <property type="taxonomic scope" value="Eukaryota"/>
</dbReference>
<dbReference type="GeneID" id="18169212"/>
<feature type="region of interest" description="Disordered" evidence="1">
    <location>
        <begin position="222"/>
        <end position="279"/>
    </location>
</feature>
<keyword evidence="4" id="KW-1185">Reference proteome</keyword>
<dbReference type="Proteomes" id="UP000001610">
    <property type="component" value="Unassembled WGS sequence"/>
</dbReference>
<accession>G3JM57</accession>
<evidence type="ECO:0000313" key="3">
    <source>
        <dbReference type="EMBL" id="EGX90781.1"/>
    </source>
</evidence>
<dbReference type="OMA" id="QTHCHAP"/>
<dbReference type="AlphaFoldDB" id="G3JM57"/>
<dbReference type="KEGG" id="cmt:CCM_07201"/>
<sequence>MSKKSTFTSVTPLPAGMTRQAAVDFLQDHEAMIDLNPLVTGRQRMPAAPADAPADERPCAWYEVTDRIDYLPGGLARGSVRYRCAFLDLPGVGLQTHCYAPMGVDLRTRWSVAGSAPGEPREAPELGIGAPPTGLYLREDTELRCSLVMAAFVRRTLRDAHKRLADRLTQRGARDAQDAERRRLRAAAAAAGMGREHGEGEQQQPLSSHRISSYYVQREAEAGRRRAGAAATDPRNANYHQSGLLTEQRYVSEDRPAPSHGINTAYHEADATRDPAELP</sequence>
<dbReference type="PANTHER" id="PTHR38117:SF1">
    <property type="entry name" value="DUF3074 DOMAIN-CONTAINING PROTEIN"/>
    <property type="match status" value="1"/>
</dbReference>
<dbReference type="RefSeq" id="XP_006672402.1">
    <property type="nucleotide sequence ID" value="XM_006672339.1"/>
</dbReference>
<dbReference type="OrthoDB" id="3246050at2759"/>
<dbReference type="EMBL" id="JH126403">
    <property type="protein sequence ID" value="EGX90781.1"/>
    <property type="molecule type" value="Genomic_DNA"/>
</dbReference>
<evidence type="ECO:0000259" key="2">
    <source>
        <dbReference type="Pfam" id="PF23155"/>
    </source>
</evidence>
<dbReference type="PANTHER" id="PTHR38117">
    <property type="entry name" value="NACHT AND WD40 DOMAIN PROTEIN"/>
    <property type="match status" value="1"/>
</dbReference>
<feature type="region of interest" description="Disordered" evidence="1">
    <location>
        <begin position="167"/>
        <end position="209"/>
    </location>
</feature>
<dbReference type="STRING" id="983644.G3JM57"/>
<dbReference type="InParanoid" id="G3JM57"/>
<feature type="compositionally biased region" description="Basic and acidic residues" evidence="1">
    <location>
        <begin position="167"/>
        <end position="181"/>
    </location>
</feature>